<dbReference type="AlphaFoldDB" id="K0SBE0"/>
<protein>
    <submittedName>
        <fullName evidence="2">Uncharacterized protein</fullName>
    </submittedName>
</protein>
<name>K0SBE0_THAOC</name>
<proteinExistence type="predicted"/>
<comment type="caution">
    <text evidence="2">The sequence shown here is derived from an EMBL/GenBank/DDBJ whole genome shotgun (WGS) entry which is preliminary data.</text>
</comment>
<feature type="compositionally biased region" description="Pro residues" evidence="1">
    <location>
        <begin position="65"/>
        <end position="76"/>
    </location>
</feature>
<evidence type="ECO:0000256" key="1">
    <source>
        <dbReference type="SAM" id="MobiDB-lite"/>
    </source>
</evidence>
<feature type="region of interest" description="Disordered" evidence="1">
    <location>
        <begin position="45"/>
        <end position="83"/>
    </location>
</feature>
<feature type="compositionally biased region" description="Low complexity" evidence="1">
    <location>
        <begin position="47"/>
        <end position="64"/>
    </location>
</feature>
<reference evidence="2 3" key="1">
    <citation type="journal article" date="2012" name="Genome Biol.">
        <title>Genome and low-iron response of an oceanic diatom adapted to chronic iron limitation.</title>
        <authorList>
            <person name="Lommer M."/>
            <person name="Specht M."/>
            <person name="Roy A.S."/>
            <person name="Kraemer L."/>
            <person name="Andreson R."/>
            <person name="Gutowska M.A."/>
            <person name="Wolf J."/>
            <person name="Bergner S.V."/>
            <person name="Schilhabel M.B."/>
            <person name="Klostermeier U.C."/>
            <person name="Beiko R.G."/>
            <person name="Rosenstiel P."/>
            <person name="Hippler M."/>
            <person name="Laroche J."/>
        </authorList>
    </citation>
    <scope>NUCLEOTIDE SEQUENCE [LARGE SCALE GENOMIC DNA]</scope>
    <source>
        <strain evidence="2 3">CCMP1005</strain>
    </source>
</reference>
<organism evidence="2 3">
    <name type="scientific">Thalassiosira oceanica</name>
    <name type="common">Marine diatom</name>
    <dbReference type="NCBI Taxonomy" id="159749"/>
    <lineage>
        <taxon>Eukaryota</taxon>
        <taxon>Sar</taxon>
        <taxon>Stramenopiles</taxon>
        <taxon>Ochrophyta</taxon>
        <taxon>Bacillariophyta</taxon>
        <taxon>Coscinodiscophyceae</taxon>
        <taxon>Thalassiosirophycidae</taxon>
        <taxon>Thalassiosirales</taxon>
        <taxon>Thalassiosiraceae</taxon>
        <taxon>Thalassiosira</taxon>
    </lineage>
</organism>
<sequence length="170" mass="17640">MYFFIVGTSSSPTPVVATLMAFSAMAAAELLPPVPAEDFLLSPPSMPAAGSPPSAPPSAMAARSAPPPAPPSPPPAGVADVHPHDVAADHPVAVLVADVPNEEDEVEPGQDGAHEVDLLGRALRVVVPSEGAAVCEGGMLVDQANERRANRFRKDVHLTGWQRRGPNYDC</sequence>
<gene>
    <name evidence="2" type="ORF">THAOC_16758</name>
</gene>
<evidence type="ECO:0000313" key="3">
    <source>
        <dbReference type="Proteomes" id="UP000266841"/>
    </source>
</evidence>
<dbReference type="Proteomes" id="UP000266841">
    <property type="component" value="Unassembled WGS sequence"/>
</dbReference>
<accession>K0SBE0</accession>
<dbReference type="EMBL" id="AGNL01018737">
    <property type="protein sequence ID" value="EJK62620.1"/>
    <property type="molecule type" value="Genomic_DNA"/>
</dbReference>
<evidence type="ECO:0000313" key="2">
    <source>
        <dbReference type="EMBL" id="EJK62620.1"/>
    </source>
</evidence>
<keyword evidence="3" id="KW-1185">Reference proteome</keyword>